<evidence type="ECO:0000256" key="1">
    <source>
        <dbReference type="SAM" id="Phobius"/>
    </source>
</evidence>
<dbReference type="PANTHER" id="PTHR42204">
    <property type="entry name" value="INTEGRAL MEMBRANE PROTEIN"/>
    <property type="match status" value="1"/>
</dbReference>
<protein>
    <recommendedName>
        <fullName evidence="2">DUF112 domain-containing protein</fullName>
    </recommendedName>
</protein>
<keyword evidence="4" id="KW-1185">Reference proteome</keyword>
<evidence type="ECO:0000259" key="2">
    <source>
        <dbReference type="Pfam" id="PF01970"/>
    </source>
</evidence>
<feature type="domain" description="DUF112" evidence="2">
    <location>
        <begin position="5"/>
        <end position="90"/>
    </location>
</feature>
<keyword evidence="1" id="KW-0812">Transmembrane</keyword>
<sequence>MIDLLGFALLGTCMGVFTGLIPGLHVNNITPILVGLVAGSTLGMMPALALIVSMMLTHTFLDYIPSTFLGVPDEDTALTILPAHKLVLEG</sequence>
<dbReference type="InterPro" id="IPR002823">
    <property type="entry name" value="DUF112_TM"/>
</dbReference>
<keyword evidence="1" id="KW-1133">Transmembrane helix</keyword>
<evidence type="ECO:0000313" key="3">
    <source>
        <dbReference type="EMBL" id="KXB09466.1"/>
    </source>
</evidence>
<evidence type="ECO:0000313" key="4">
    <source>
        <dbReference type="Proteomes" id="UP000070399"/>
    </source>
</evidence>
<dbReference type="AlphaFoldDB" id="A0A133VSQ8"/>
<dbReference type="EMBL" id="LHYO01000004">
    <property type="protein sequence ID" value="KXB09466.1"/>
    <property type="molecule type" value="Genomic_DNA"/>
</dbReference>
<name>A0A133VSQ8_9EURY</name>
<organism evidence="3 4">
    <name type="scientific">candidate division MSBL1 archaeon SCGC-AAA833F18</name>
    <dbReference type="NCBI Taxonomy" id="1698257"/>
    <lineage>
        <taxon>Archaea</taxon>
        <taxon>Methanobacteriati</taxon>
        <taxon>Methanobacteriota</taxon>
        <taxon>candidate division MSBL1</taxon>
    </lineage>
</organism>
<gene>
    <name evidence="3" type="ORF">AKJ35_00790</name>
</gene>
<feature type="transmembrane region" description="Helical" evidence="1">
    <location>
        <begin position="32"/>
        <end position="56"/>
    </location>
</feature>
<dbReference type="PANTHER" id="PTHR42204:SF1">
    <property type="entry name" value="INTEGRAL MEMBRANE PROTEIN"/>
    <property type="match status" value="1"/>
</dbReference>
<comment type="caution">
    <text evidence="3">The sequence shown here is derived from an EMBL/GenBank/DDBJ whole genome shotgun (WGS) entry which is preliminary data.</text>
</comment>
<feature type="transmembrane region" description="Helical" evidence="1">
    <location>
        <begin position="7"/>
        <end position="26"/>
    </location>
</feature>
<dbReference type="PATRIC" id="fig|1698257.3.peg.231"/>
<reference evidence="3 4" key="1">
    <citation type="journal article" date="2016" name="Sci. Rep.">
        <title>Metabolic traits of an uncultured archaeal lineage -MSBL1- from brine pools of the Red Sea.</title>
        <authorList>
            <person name="Mwirichia R."/>
            <person name="Alam I."/>
            <person name="Rashid M."/>
            <person name="Vinu M."/>
            <person name="Ba-Alawi W."/>
            <person name="Anthony Kamau A."/>
            <person name="Kamanda Ngugi D."/>
            <person name="Goker M."/>
            <person name="Klenk H.P."/>
            <person name="Bajic V."/>
            <person name="Stingl U."/>
        </authorList>
    </citation>
    <scope>NUCLEOTIDE SEQUENCE [LARGE SCALE GENOMIC DNA]</scope>
    <source>
        <strain evidence="3">SCGC-AAA833F18</strain>
    </source>
</reference>
<dbReference type="Proteomes" id="UP000070399">
    <property type="component" value="Unassembled WGS sequence"/>
</dbReference>
<accession>A0A133VSQ8</accession>
<keyword evidence="1" id="KW-0472">Membrane</keyword>
<dbReference type="Pfam" id="PF01970">
    <property type="entry name" value="TctA"/>
    <property type="match status" value="1"/>
</dbReference>
<proteinExistence type="predicted"/>